<dbReference type="RefSeq" id="WP_098922342.1">
    <property type="nucleotide sequence ID" value="NZ_CP023819.1"/>
</dbReference>
<dbReference type="AlphaFoldDB" id="A0A291T7A2"/>
<reference evidence="2 3" key="1">
    <citation type="submission" date="2017-10" db="EMBL/GenBank/DDBJ databases">
        <title>Complete Genome Sequence of Faecalibacterium prausnitzii isolated from the gut of healthy adult Indian.</title>
        <authorList>
            <person name="Bag S."/>
            <person name="Ghosh T.S."/>
            <person name="Das B."/>
        </authorList>
    </citation>
    <scope>NUCLEOTIDE SEQUENCE [LARGE SCALE GENOMIC DNA]</scope>
    <source>
        <strain evidence="2 3">Indica</strain>
    </source>
</reference>
<dbReference type="Gene3D" id="3.40.630.30">
    <property type="match status" value="1"/>
</dbReference>
<dbReference type="PROSITE" id="PS51186">
    <property type="entry name" value="GNAT"/>
    <property type="match status" value="1"/>
</dbReference>
<dbReference type="InterPro" id="IPR016181">
    <property type="entry name" value="Acyl_CoA_acyltransferase"/>
</dbReference>
<dbReference type="Proteomes" id="UP000223709">
    <property type="component" value="Chromosome"/>
</dbReference>
<dbReference type="GO" id="GO:0016747">
    <property type="term" value="F:acyltransferase activity, transferring groups other than amino-acyl groups"/>
    <property type="evidence" value="ECO:0007669"/>
    <property type="project" value="InterPro"/>
</dbReference>
<evidence type="ECO:0000259" key="1">
    <source>
        <dbReference type="PROSITE" id="PS51186"/>
    </source>
</evidence>
<sequence>MNYINFSKSYHVRMLTERDIPLILALCEKNTQFYEHCPPFVTEESIRDDMCALPQRKMDEPQDKYYLGYFDDAEQLVAVMDFIDHYPTEQSCFIGFFMMERSVQGHGIGSKIITELCTYLHSLGYEYIRLGYVNGNKQSESFWKKNQFTDTGLRNHTQDYTVVVMNRML</sequence>
<organism evidence="2 3">
    <name type="scientific">Faecalibacterium prausnitzii</name>
    <dbReference type="NCBI Taxonomy" id="853"/>
    <lineage>
        <taxon>Bacteria</taxon>
        <taxon>Bacillati</taxon>
        <taxon>Bacillota</taxon>
        <taxon>Clostridia</taxon>
        <taxon>Eubacteriales</taxon>
        <taxon>Oscillospiraceae</taxon>
        <taxon>Faecalibacterium</taxon>
    </lineage>
</organism>
<keyword evidence="2" id="KW-0808">Transferase</keyword>
<dbReference type="Pfam" id="PF00583">
    <property type="entry name" value="Acetyltransf_1"/>
    <property type="match status" value="1"/>
</dbReference>
<evidence type="ECO:0000313" key="2">
    <source>
        <dbReference type="EMBL" id="ATL89004.1"/>
    </source>
</evidence>
<protein>
    <submittedName>
        <fullName evidence="2">GNAT family N-acetyltransferase</fullName>
    </submittedName>
</protein>
<dbReference type="SUPFAM" id="SSF55729">
    <property type="entry name" value="Acyl-CoA N-acyltransferases (Nat)"/>
    <property type="match status" value="1"/>
</dbReference>
<dbReference type="CDD" id="cd04301">
    <property type="entry name" value="NAT_SF"/>
    <property type="match status" value="1"/>
</dbReference>
<accession>A0A291T7A2</accession>
<dbReference type="InterPro" id="IPR000182">
    <property type="entry name" value="GNAT_dom"/>
</dbReference>
<dbReference type="EMBL" id="CP023819">
    <property type="protein sequence ID" value="ATL89004.1"/>
    <property type="molecule type" value="Genomic_DNA"/>
</dbReference>
<name>A0A291T7A2_9FIRM</name>
<feature type="domain" description="N-acetyltransferase" evidence="1">
    <location>
        <begin position="10"/>
        <end position="169"/>
    </location>
</feature>
<gene>
    <name evidence="2" type="ORF">CRH10_01065</name>
</gene>
<evidence type="ECO:0000313" key="3">
    <source>
        <dbReference type="Proteomes" id="UP000223709"/>
    </source>
</evidence>
<proteinExistence type="predicted"/>